<accession>A0A7U2FDC4</accession>
<name>A0A7U2FDC4_PHANO</name>
<evidence type="ECO:0000313" key="1">
    <source>
        <dbReference type="EMBL" id="QRD02953.1"/>
    </source>
</evidence>
<dbReference type="VEuPathDB" id="FungiDB:JI435_142530"/>
<dbReference type="Proteomes" id="UP000663193">
    <property type="component" value="Chromosome 14"/>
</dbReference>
<dbReference type="EMBL" id="CP069036">
    <property type="protein sequence ID" value="QRD02953.1"/>
    <property type="molecule type" value="Genomic_DNA"/>
</dbReference>
<dbReference type="AlphaFoldDB" id="A0A7U2FDC4"/>
<keyword evidence="2" id="KW-1185">Reference proteome</keyword>
<proteinExistence type="predicted"/>
<dbReference type="KEGG" id="pno:SNOG_14253"/>
<reference evidence="2" key="1">
    <citation type="journal article" date="2021" name="BMC Genomics">
        <title>Chromosome-level genome assembly and manually-curated proteome of model necrotroph Parastagonospora nodorum Sn15 reveals a genome-wide trove of candidate effector homologs, and redundancy of virulence-related functions within an accessory chromosome.</title>
        <authorList>
            <person name="Bertazzoni S."/>
            <person name="Jones D.A.B."/>
            <person name="Phan H.T."/>
            <person name="Tan K.-C."/>
            <person name="Hane J.K."/>
        </authorList>
    </citation>
    <scope>NUCLEOTIDE SEQUENCE [LARGE SCALE GENOMIC DNA]</scope>
    <source>
        <strain evidence="2">SN15 / ATCC MYA-4574 / FGSC 10173)</strain>
    </source>
</reference>
<sequence>MHLNELPAEIISRICRFLGLIIRKHVFPSLVLAYNNHDFDSLRKTCKELRHKTEYDATVRYRKRFSTRTVPLDYQSCDKFLNVIKVPIFRDMIQTIRFKLRDQYNDPYDFRDNPDDEDGAPGRTIPRIRTRMFLESDEASEILADCFRNLEMPRRLQRIELLDNFGHDLILRSMELANFSRKLAYLPIEPEHLLRWGYDKLQQTPKTFSPYIKGLIMQPLLPDPCDTEPPAAGQAVNPLGLHIKDYRPTKPSFTELMSAFIDVEEIQLYGCRSNPALRFCHGCDDLFAQNFAPTRYHSLSRLAIQRIFISGGRLRRFIKRHADTLNKLEVSYVSLTDGSWQSIAQGLAKLRYLGELKLSRLTQKHAIRNVDRPKEYCNDFELNLRSRDDVQHFLEVFITYFSTVLYLNSDRVRGSPPKYHQVKLFRLPEKAIEESLSEEAAALWKYAEIGGFK</sequence>
<gene>
    <name evidence="1" type="ORF">JI435_142530</name>
</gene>
<dbReference type="OrthoDB" id="3770506at2759"/>
<evidence type="ECO:0000313" key="2">
    <source>
        <dbReference type="Proteomes" id="UP000663193"/>
    </source>
</evidence>
<organism evidence="1 2">
    <name type="scientific">Phaeosphaeria nodorum (strain SN15 / ATCC MYA-4574 / FGSC 10173)</name>
    <name type="common">Glume blotch fungus</name>
    <name type="synonym">Parastagonospora nodorum</name>
    <dbReference type="NCBI Taxonomy" id="321614"/>
    <lineage>
        <taxon>Eukaryota</taxon>
        <taxon>Fungi</taxon>
        <taxon>Dikarya</taxon>
        <taxon>Ascomycota</taxon>
        <taxon>Pezizomycotina</taxon>
        <taxon>Dothideomycetes</taxon>
        <taxon>Pleosporomycetidae</taxon>
        <taxon>Pleosporales</taxon>
        <taxon>Pleosporineae</taxon>
        <taxon>Phaeosphaeriaceae</taxon>
        <taxon>Parastagonospora</taxon>
    </lineage>
</organism>
<dbReference type="RefSeq" id="XP_001804448.1">
    <property type="nucleotide sequence ID" value="XM_001804396.1"/>
</dbReference>
<protein>
    <submittedName>
        <fullName evidence="1">Uncharacterized protein</fullName>
    </submittedName>
</protein>